<sequence>MTAPPRIALLGFMLEANGFAPPATEEEFRSKLWLQGEDLLTDVRSATPRDPGGLVGFVAEMDAAGPWTPLPIAITGAGASGPVEQSFFDGFLALLEAGLRAALPLDGVYVEAHGAASATVDPDPEGVLYAMVRRVVGPDVPIVSTLDLHANVSAEMVAHPDLLIAYRTNPHTDMRARGQEAAVGMRELLSGVKTAKAFIRLPLLPPSVALLSDRGPYGAAIARGQQLTTGPIINVSVLGNFSLGDSPKNGMSVIVTSRGDQAAAQRVATEIATLLWDRRGELVANLMPIDTAVARLKEVVANPAMPPLLFADVADNPGGGGRGNTSAVLRAFLEAGIGDTGFAIHYDPTLAAEAHALGQGARFTAQLNRGEDFPGSDPLEVEAEVMALSDGEIVGRRGMIAGRKQSLGPTAWLRLAGRIEVVFVSIRHQCLDTAMLEHLGIDVRALRGIVVKSRGHFRAGFDDLFSDERILEIDGPGLVSPMLARIPFRHVPRPIWPLDPATEWSPG</sequence>
<keyword evidence="1" id="KW-0378">Hydrolase</keyword>
<dbReference type="OrthoDB" id="9782658at2"/>
<dbReference type="PIRSF" id="PIRSF012702">
    <property type="entry name" value="UCP012702"/>
    <property type="match status" value="1"/>
</dbReference>
<comment type="cofactor">
    <cofactor evidence="1">
        <name>Zn(2+)</name>
        <dbReference type="ChEBI" id="CHEBI:29105"/>
    </cofactor>
    <text evidence="1">Binds 1 zinc ion per subunit.</text>
</comment>
<dbReference type="GO" id="GO:0006508">
    <property type="term" value="P:proteolysis"/>
    <property type="evidence" value="ECO:0007669"/>
    <property type="project" value="UniProtKB-KW"/>
</dbReference>
<dbReference type="RefSeq" id="WP_076958002.1">
    <property type="nucleotide sequence ID" value="NZ_MLCO01000136.1"/>
</dbReference>
<proteinExistence type="inferred from homology"/>
<protein>
    <recommendedName>
        <fullName evidence="1">Microcystinase C</fullName>
        <shortName evidence="1">MlrC</shortName>
    </recommendedName>
</protein>
<dbReference type="Pfam" id="PF07364">
    <property type="entry name" value="DUF1485"/>
    <property type="match status" value="1"/>
</dbReference>
<gene>
    <name evidence="4" type="ORF">BKE38_14195</name>
</gene>
<dbReference type="AlphaFoldDB" id="A0A1V2H130"/>
<dbReference type="Pfam" id="PF07171">
    <property type="entry name" value="MlrC_C"/>
    <property type="match status" value="1"/>
</dbReference>
<evidence type="ECO:0000259" key="2">
    <source>
        <dbReference type="Pfam" id="PF07171"/>
    </source>
</evidence>
<reference evidence="4 5" key="1">
    <citation type="submission" date="2016-10" db="EMBL/GenBank/DDBJ databases">
        <title>Draft Genome sequence of Roseomonas sp. strain M3.</title>
        <authorList>
            <person name="Subhash Y."/>
            <person name="Lee S."/>
        </authorList>
    </citation>
    <scope>NUCLEOTIDE SEQUENCE [LARGE SCALE GENOMIC DNA]</scope>
    <source>
        <strain evidence="4 5">M3</strain>
    </source>
</reference>
<feature type="domain" description="Microcystin LR degradation protein MlrC N-terminal" evidence="3">
    <location>
        <begin position="6"/>
        <end position="295"/>
    </location>
</feature>
<dbReference type="InterPro" id="IPR015995">
    <property type="entry name" value="MlrC_N"/>
</dbReference>
<comment type="caution">
    <text evidence="4">The sequence shown here is derived from an EMBL/GenBank/DDBJ whole genome shotgun (WGS) entry which is preliminary data.</text>
</comment>
<dbReference type="GO" id="GO:0008237">
    <property type="term" value="F:metallopeptidase activity"/>
    <property type="evidence" value="ECO:0007669"/>
    <property type="project" value="UniProtKB-KW"/>
</dbReference>
<organism evidence="4 5">
    <name type="scientific">Teichococcus deserti</name>
    <dbReference type="NCBI Taxonomy" id="1817963"/>
    <lineage>
        <taxon>Bacteria</taxon>
        <taxon>Pseudomonadati</taxon>
        <taxon>Pseudomonadota</taxon>
        <taxon>Alphaproteobacteria</taxon>
        <taxon>Acetobacterales</taxon>
        <taxon>Roseomonadaceae</taxon>
        <taxon>Roseomonas</taxon>
    </lineage>
</organism>
<dbReference type="Proteomes" id="UP000188879">
    <property type="component" value="Unassembled WGS sequence"/>
</dbReference>
<dbReference type="InterPro" id="IPR010799">
    <property type="entry name" value="MlrC_C"/>
</dbReference>
<keyword evidence="1" id="KW-0479">Metal-binding</keyword>
<evidence type="ECO:0000313" key="5">
    <source>
        <dbReference type="Proteomes" id="UP000188879"/>
    </source>
</evidence>
<evidence type="ECO:0000313" key="4">
    <source>
        <dbReference type="EMBL" id="ONG52610.1"/>
    </source>
</evidence>
<keyword evidence="1" id="KW-0645">Protease</keyword>
<comment type="function">
    <text evidence="1">Involved in peptidolytic degradation of cyclic heptapeptide hepatotoxin microcystin (MC).</text>
</comment>
<evidence type="ECO:0000256" key="1">
    <source>
        <dbReference type="PIRNR" id="PIRNR012702"/>
    </source>
</evidence>
<comment type="similarity">
    <text evidence="1">Belongs to the peptidase M81 family.</text>
</comment>
<name>A0A1V2H130_9PROT</name>
<dbReference type="GO" id="GO:0046872">
    <property type="term" value="F:metal ion binding"/>
    <property type="evidence" value="ECO:0007669"/>
    <property type="project" value="UniProtKB-KW"/>
</dbReference>
<dbReference type="EMBL" id="MLCO01000136">
    <property type="protein sequence ID" value="ONG52610.1"/>
    <property type="molecule type" value="Genomic_DNA"/>
</dbReference>
<accession>A0A1V2H130</accession>
<dbReference type="InterPro" id="IPR009197">
    <property type="entry name" value="MlrC"/>
</dbReference>
<evidence type="ECO:0000259" key="3">
    <source>
        <dbReference type="Pfam" id="PF07364"/>
    </source>
</evidence>
<keyword evidence="5" id="KW-1185">Reference proteome</keyword>
<keyword evidence="1" id="KW-0482">Metalloprotease</keyword>
<feature type="domain" description="Microcystin LR degradation protein MlrC C-terminal" evidence="2">
    <location>
        <begin position="311"/>
        <end position="490"/>
    </location>
</feature>